<gene>
    <name evidence="2" type="ORF">METZ01_LOCUS141641</name>
</gene>
<evidence type="ECO:0000313" key="2">
    <source>
        <dbReference type="EMBL" id="SVA88787.1"/>
    </source>
</evidence>
<feature type="transmembrane region" description="Helical" evidence="1">
    <location>
        <begin position="79"/>
        <end position="101"/>
    </location>
</feature>
<protein>
    <submittedName>
        <fullName evidence="2">Uncharacterized protein</fullName>
    </submittedName>
</protein>
<feature type="transmembrane region" description="Helical" evidence="1">
    <location>
        <begin position="113"/>
        <end position="137"/>
    </location>
</feature>
<evidence type="ECO:0000256" key="1">
    <source>
        <dbReference type="SAM" id="Phobius"/>
    </source>
</evidence>
<feature type="transmembrane region" description="Helical" evidence="1">
    <location>
        <begin position="7"/>
        <end position="28"/>
    </location>
</feature>
<feature type="non-terminal residue" evidence="2">
    <location>
        <position position="155"/>
    </location>
</feature>
<keyword evidence="1" id="KW-1133">Transmembrane helix</keyword>
<accession>A0A381ZJ62</accession>
<keyword evidence="1" id="KW-0472">Membrane</keyword>
<reference evidence="2" key="1">
    <citation type="submission" date="2018-05" db="EMBL/GenBank/DDBJ databases">
        <authorList>
            <person name="Lanie J.A."/>
            <person name="Ng W.-L."/>
            <person name="Kazmierczak K.M."/>
            <person name="Andrzejewski T.M."/>
            <person name="Davidsen T.M."/>
            <person name="Wayne K.J."/>
            <person name="Tettelin H."/>
            <person name="Glass J.I."/>
            <person name="Rusch D."/>
            <person name="Podicherti R."/>
            <person name="Tsui H.-C.T."/>
            <person name="Winkler M.E."/>
        </authorList>
    </citation>
    <scope>NUCLEOTIDE SEQUENCE</scope>
</reference>
<keyword evidence="1" id="KW-0812">Transmembrane</keyword>
<organism evidence="2">
    <name type="scientific">marine metagenome</name>
    <dbReference type="NCBI Taxonomy" id="408172"/>
    <lineage>
        <taxon>unclassified sequences</taxon>
        <taxon>metagenomes</taxon>
        <taxon>ecological metagenomes</taxon>
    </lineage>
</organism>
<dbReference type="EMBL" id="UINC01021371">
    <property type="protein sequence ID" value="SVA88787.1"/>
    <property type="molecule type" value="Genomic_DNA"/>
</dbReference>
<name>A0A381ZJ62_9ZZZZ</name>
<feature type="transmembrane region" description="Helical" evidence="1">
    <location>
        <begin position="48"/>
        <end position="67"/>
    </location>
</feature>
<sequence length="155" mass="17055">MSPQSYFLLINSIGGLAVLGSYAAGLGFFPEYRDGLWGGVRGTWKTALTTSMLFATAGYLVFCYFALFRESDYLFRANIFAEIPAVNLLIVIFLSSAALWMPTLITYFLTGNGLWWFLTLISLWITAIALVTLTGIVSSSSHDSIANIDWIAPTI</sequence>
<proteinExistence type="predicted"/>
<dbReference type="AlphaFoldDB" id="A0A381ZJ62"/>